<organism evidence="2 3">
    <name type="scientific">Phyllobacterium sophorae</name>
    <dbReference type="NCBI Taxonomy" id="1520277"/>
    <lineage>
        <taxon>Bacteria</taxon>
        <taxon>Pseudomonadati</taxon>
        <taxon>Pseudomonadota</taxon>
        <taxon>Alphaproteobacteria</taxon>
        <taxon>Hyphomicrobiales</taxon>
        <taxon>Phyllobacteriaceae</taxon>
        <taxon>Phyllobacterium</taxon>
    </lineage>
</organism>
<keyword evidence="1" id="KW-0175">Coiled coil</keyword>
<protein>
    <submittedName>
        <fullName evidence="2">Uncharacterized protein</fullName>
    </submittedName>
</protein>
<dbReference type="EMBL" id="PGGM01000004">
    <property type="protein sequence ID" value="PSH64678.1"/>
    <property type="molecule type" value="Genomic_DNA"/>
</dbReference>
<name>A0A2P7BDZ2_9HYPH</name>
<sequence length="70" mass="8556">MARRDVIKPLKENDWSHLLPDEQRMLKDAIEEIEALRKAFKEMKQKWFKSRDDVWSLERRVDSLLDDQLD</sequence>
<reference evidence="3" key="1">
    <citation type="submission" date="2017-11" db="EMBL/GenBank/DDBJ databases">
        <authorList>
            <person name="Kuznetsova I."/>
            <person name="Sazanova A."/>
            <person name="Chirak E."/>
            <person name="Safronova V."/>
            <person name="Willems A."/>
        </authorList>
    </citation>
    <scope>NUCLEOTIDE SEQUENCE [LARGE SCALE GENOMIC DNA]</scope>
    <source>
        <strain evidence="3">CCBAU 03422</strain>
    </source>
</reference>
<evidence type="ECO:0000313" key="2">
    <source>
        <dbReference type="EMBL" id="PSH64678.1"/>
    </source>
</evidence>
<evidence type="ECO:0000256" key="1">
    <source>
        <dbReference type="SAM" id="Coils"/>
    </source>
</evidence>
<dbReference type="AlphaFoldDB" id="A0A2P7BDZ2"/>
<gene>
    <name evidence="2" type="ORF">CU103_12405</name>
</gene>
<proteinExistence type="predicted"/>
<keyword evidence="3" id="KW-1185">Reference proteome</keyword>
<dbReference type="RefSeq" id="WP_146147788.1">
    <property type="nucleotide sequence ID" value="NZ_PGGM01000004.1"/>
</dbReference>
<feature type="coiled-coil region" evidence="1">
    <location>
        <begin position="19"/>
        <end position="46"/>
    </location>
</feature>
<accession>A0A2P7BDZ2</accession>
<evidence type="ECO:0000313" key="3">
    <source>
        <dbReference type="Proteomes" id="UP000241764"/>
    </source>
</evidence>
<comment type="caution">
    <text evidence="2">The sequence shown here is derived from an EMBL/GenBank/DDBJ whole genome shotgun (WGS) entry which is preliminary data.</text>
</comment>
<dbReference type="Proteomes" id="UP000241764">
    <property type="component" value="Unassembled WGS sequence"/>
</dbReference>